<protein>
    <submittedName>
        <fullName evidence="3">Uncharacterized protein</fullName>
    </submittedName>
</protein>
<feature type="compositionally biased region" description="Basic and acidic residues" evidence="2">
    <location>
        <begin position="1"/>
        <end position="30"/>
    </location>
</feature>
<evidence type="ECO:0000313" key="4">
    <source>
        <dbReference type="Proteomes" id="UP000053268"/>
    </source>
</evidence>
<keyword evidence="1" id="KW-0175">Coiled coil</keyword>
<feature type="coiled-coil region" evidence="1">
    <location>
        <begin position="156"/>
        <end position="190"/>
    </location>
</feature>
<feature type="region of interest" description="Disordered" evidence="2">
    <location>
        <begin position="446"/>
        <end position="554"/>
    </location>
</feature>
<feature type="region of interest" description="Disordered" evidence="2">
    <location>
        <begin position="1"/>
        <end position="72"/>
    </location>
</feature>
<keyword evidence="4" id="KW-1185">Reference proteome</keyword>
<sequence>MTSQKEDGDVIDVGDQKPDKPERKDSKDLTELPPSGTSLHKRRRGEAPASLSVRAPQTPSETDGSSPYTGAPTLEEYWRLSDGTPDAEALCESMLQRLKDRDDPLSRRGKELALRTKDTLEALDQLEKLLELLDQFVTLKEHNARLLKRLRDVNHLKKLHEAHKRIDQESERLKEEGRELELINEALDAELECEYGQAIFDSMMAGGRSMKRTGSKIKGHGRFGSSLLRKQRSRSAGGEESDASPATPIRRRSDLVFSKEVEKSKVSKWTRVKAAFRIVPHLNCHVGPHTYVNYQQVKVITTDVQMSINPKPTCAGQVILRTPHRPEDKQTLCIAKYALHKVRSFGTNVYGQKISTRWEKAQWPPSTYGGAAAVAAGAMVGAVALAGSSPCALVQPDPRDSASLTPGSALSLTPNSSCEELRIDGGNCRKSVVLRCDDQDSAFLQAPMQDDSSTSPSPNKLHKSPWGKMRDIIQTHRESVKKKSRGKSSGEVMPARRRSLSDAGDSDAPPALTITIPSSEELESEPSHPVLRKQRSLELGARPQQRPPRRPVSKWAQVKRAFLSSASASVPSSPSRHSAFFTDADKIIPLISVLLPPRPALT</sequence>
<evidence type="ECO:0000256" key="2">
    <source>
        <dbReference type="SAM" id="MobiDB-lite"/>
    </source>
</evidence>
<feature type="compositionally biased region" description="Basic residues" evidence="2">
    <location>
        <begin position="210"/>
        <end position="221"/>
    </location>
</feature>
<proteinExistence type="predicted"/>
<evidence type="ECO:0000313" key="3">
    <source>
        <dbReference type="EMBL" id="KPI99522.1"/>
    </source>
</evidence>
<dbReference type="AlphaFoldDB" id="A0A194Q1R7"/>
<organism evidence="3 4">
    <name type="scientific">Papilio xuthus</name>
    <name type="common">Asian swallowtail butterfly</name>
    <dbReference type="NCBI Taxonomy" id="66420"/>
    <lineage>
        <taxon>Eukaryota</taxon>
        <taxon>Metazoa</taxon>
        <taxon>Ecdysozoa</taxon>
        <taxon>Arthropoda</taxon>
        <taxon>Hexapoda</taxon>
        <taxon>Insecta</taxon>
        <taxon>Pterygota</taxon>
        <taxon>Neoptera</taxon>
        <taxon>Endopterygota</taxon>
        <taxon>Lepidoptera</taxon>
        <taxon>Glossata</taxon>
        <taxon>Ditrysia</taxon>
        <taxon>Papilionoidea</taxon>
        <taxon>Papilionidae</taxon>
        <taxon>Papilioninae</taxon>
        <taxon>Papilio</taxon>
    </lineage>
</organism>
<feature type="region of interest" description="Disordered" evidence="2">
    <location>
        <begin position="210"/>
        <end position="247"/>
    </location>
</feature>
<dbReference type="STRING" id="66420.A0A194Q1R7"/>
<feature type="compositionally biased region" description="Basic and acidic residues" evidence="2">
    <location>
        <begin position="468"/>
        <end position="478"/>
    </location>
</feature>
<gene>
    <name evidence="3" type="ORF">RR46_03887</name>
</gene>
<accession>A0A194Q1R7</accession>
<feature type="compositionally biased region" description="Polar residues" evidence="2">
    <location>
        <begin position="55"/>
        <end position="68"/>
    </location>
</feature>
<dbReference type="EMBL" id="KQ459579">
    <property type="protein sequence ID" value="KPI99522.1"/>
    <property type="molecule type" value="Genomic_DNA"/>
</dbReference>
<evidence type="ECO:0000256" key="1">
    <source>
        <dbReference type="SAM" id="Coils"/>
    </source>
</evidence>
<reference evidence="3 4" key="1">
    <citation type="journal article" date="2015" name="Nat. Commun.">
        <title>Outbred genome sequencing and CRISPR/Cas9 gene editing in butterflies.</title>
        <authorList>
            <person name="Li X."/>
            <person name="Fan D."/>
            <person name="Zhang W."/>
            <person name="Liu G."/>
            <person name="Zhang L."/>
            <person name="Zhao L."/>
            <person name="Fang X."/>
            <person name="Chen L."/>
            <person name="Dong Y."/>
            <person name="Chen Y."/>
            <person name="Ding Y."/>
            <person name="Zhao R."/>
            <person name="Feng M."/>
            <person name="Zhu Y."/>
            <person name="Feng Y."/>
            <person name="Jiang X."/>
            <person name="Zhu D."/>
            <person name="Xiang H."/>
            <person name="Feng X."/>
            <person name="Li S."/>
            <person name="Wang J."/>
            <person name="Zhang G."/>
            <person name="Kronforst M.R."/>
            <person name="Wang W."/>
        </authorList>
    </citation>
    <scope>NUCLEOTIDE SEQUENCE [LARGE SCALE GENOMIC DNA]</scope>
    <source>
        <strain evidence="3">Ya'a_city_454_Px</strain>
        <tissue evidence="3">Whole body</tissue>
    </source>
</reference>
<dbReference type="Proteomes" id="UP000053268">
    <property type="component" value="Unassembled WGS sequence"/>
</dbReference>
<name>A0A194Q1R7_PAPXU</name>